<keyword evidence="5" id="KW-1185">Reference proteome</keyword>
<reference evidence="5" key="1">
    <citation type="journal article" date="2016" name="Nature">
        <title>The genome of the seagrass Zostera marina reveals angiosperm adaptation to the sea.</title>
        <authorList>
            <person name="Olsen J.L."/>
            <person name="Rouze P."/>
            <person name="Verhelst B."/>
            <person name="Lin Y.-C."/>
            <person name="Bayer T."/>
            <person name="Collen J."/>
            <person name="Dattolo E."/>
            <person name="De Paoli E."/>
            <person name="Dittami S."/>
            <person name="Maumus F."/>
            <person name="Michel G."/>
            <person name="Kersting A."/>
            <person name="Lauritano C."/>
            <person name="Lohaus R."/>
            <person name="Toepel M."/>
            <person name="Tonon T."/>
            <person name="Vanneste K."/>
            <person name="Amirebrahimi M."/>
            <person name="Brakel J."/>
            <person name="Bostroem C."/>
            <person name="Chovatia M."/>
            <person name="Grimwood J."/>
            <person name="Jenkins J.W."/>
            <person name="Jueterbock A."/>
            <person name="Mraz A."/>
            <person name="Stam W.T."/>
            <person name="Tice H."/>
            <person name="Bornberg-Bauer E."/>
            <person name="Green P.J."/>
            <person name="Pearson G.A."/>
            <person name="Procaccini G."/>
            <person name="Duarte C.M."/>
            <person name="Schmutz J."/>
            <person name="Reusch T.B.H."/>
            <person name="Van de Peer Y."/>
        </authorList>
    </citation>
    <scope>NUCLEOTIDE SEQUENCE [LARGE SCALE GENOMIC DNA]</scope>
    <source>
        <strain evidence="5">cv. Finnish</strain>
    </source>
</reference>
<keyword evidence="1" id="KW-0833">Ubl conjugation pathway</keyword>
<evidence type="ECO:0000313" key="4">
    <source>
        <dbReference type="EMBL" id="KMZ58322.1"/>
    </source>
</evidence>
<comment type="caution">
    <text evidence="4">The sequence shown here is derived from an EMBL/GenBank/DDBJ whole genome shotgun (WGS) entry which is preliminary data.</text>
</comment>
<dbReference type="InterPro" id="IPR027356">
    <property type="entry name" value="NPH3_dom"/>
</dbReference>
<name>A0A0K9NQG3_ZOSMR</name>
<dbReference type="OMA" id="EMTETHS"/>
<dbReference type="EMBL" id="LFYR01001962">
    <property type="protein sequence ID" value="KMZ58322.1"/>
    <property type="molecule type" value="Genomic_DNA"/>
</dbReference>
<dbReference type="InterPro" id="IPR043454">
    <property type="entry name" value="NPH3/RPT2-like"/>
</dbReference>
<accession>A0A0K9NQG3</accession>
<evidence type="ECO:0000256" key="1">
    <source>
        <dbReference type="ARBA" id="ARBA00022786"/>
    </source>
</evidence>
<sequence>MASRSAKFAQIINQHNNPPITSYTFSDIPTDVSTFSLIVDFCHGNGVLDFTPVNAAPLACLASFLEMTEDCMPNNLFQQTLTYITHKVLPCWNETIKMYRTIEPLVDASKKLGLLQALLDSIAEKVYSDPFLLLNPVDHYSPEIAPRRMQRFPNWCAEDLTSLSRQLFVMAIMAVKHVGVKEDHVARCLYRYALKRSTPLVIDGRAMMCESHQKQRDVIQSVELLLSTKKGILHVRKLSELLRLAISVQASEECRWGFEARIGNQLPEAKVADLIIPSCSYTDETKYDLEAVRRILNHFCSNYNDGNSSSNGSGSGSGSGEEDLKAVAKLVEEFLCVVARDKDTMKDTFVSLLEILVFILHPLCRSHDIVYRAIDIYFEVRGHLTESEREEVCRRLEVDKLSEVACDHAMRNERLPMRIITQVLFVCQKRMRDAITMEDAVTTNSDVSIPKATAMVEEQMTTKKKMDVETSSLESGYRVIGLGHEKKCKDCGVVTKKRKRNFWKGMRWKFGCKGIDDMEEDDNDDDDVDDSCKCRHVMRRRKRTRIISHEYH</sequence>
<feature type="domain" description="NPH3" evidence="3">
    <location>
        <begin position="154"/>
        <end position="430"/>
    </location>
</feature>
<dbReference type="AlphaFoldDB" id="A0A0K9NQG3"/>
<evidence type="ECO:0000313" key="5">
    <source>
        <dbReference type="Proteomes" id="UP000036987"/>
    </source>
</evidence>
<dbReference type="OrthoDB" id="784639at2759"/>
<proteinExistence type="inferred from homology"/>
<gene>
    <name evidence="4" type="ORF">ZOSMA_78G00930</name>
</gene>
<dbReference type="Pfam" id="PF03000">
    <property type="entry name" value="NPH3"/>
    <property type="match status" value="1"/>
</dbReference>
<dbReference type="PANTHER" id="PTHR32370">
    <property type="entry name" value="OS12G0117600 PROTEIN"/>
    <property type="match status" value="1"/>
</dbReference>
<protein>
    <recommendedName>
        <fullName evidence="3">NPH3 domain-containing protein</fullName>
    </recommendedName>
</protein>
<dbReference type="PROSITE" id="PS51649">
    <property type="entry name" value="NPH3"/>
    <property type="match status" value="1"/>
</dbReference>
<evidence type="ECO:0000256" key="2">
    <source>
        <dbReference type="PROSITE-ProRule" id="PRU00982"/>
    </source>
</evidence>
<organism evidence="4 5">
    <name type="scientific">Zostera marina</name>
    <name type="common">Eelgrass</name>
    <dbReference type="NCBI Taxonomy" id="29655"/>
    <lineage>
        <taxon>Eukaryota</taxon>
        <taxon>Viridiplantae</taxon>
        <taxon>Streptophyta</taxon>
        <taxon>Embryophyta</taxon>
        <taxon>Tracheophyta</taxon>
        <taxon>Spermatophyta</taxon>
        <taxon>Magnoliopsida</taxon>
        <taxon>Liliopsida</taxon>
        <taxon>Zosteraceae</taxon>
        <taxon>Zostera</taxon>
    </lineage>
</organism>
<dbReference type="UniPathway" id="UPA00143"/>
<dbReference type="GO" id="GO:0016567">
    <property type="term" value="P:protein ubiquitination"/>
    <property type="evidence" value="ECO:0007669"/>
    <property type="project" value="UniProtKB-UniPathway"/>
</dbReference>
<evidence type="ECO:0000259" key="3">
    <source>
        <dbReference type="PROSITE" id="PS51649"/>
    </source>
</evidence>
<dbReference type="Proteomes" id="UP000036987">
    <property type="component" value="Unassembled WGS sequence"/>
</dbReference>
<comment type="similarity">
    <text evidence="2">Belongs to the NPH3 family.</text>
</comment>